<evidence type="ECO:0000313" key="1">
    <source>
        <dbReference type="EMBL" id="KAD3641553.1"/>
    </source>
</evidence>
<dbReference type="AlphaFoldDB" id="A0A5N6MN18"/>
<dbReference type="Proteomes" id="UP000326396">
    <property type="component" value="Linkage Group LG5"/>
</dbReference>
<evidence type="ECO:0000313" key="2">
    <source>
        <dbReference type="Proteomes" id="UP000326396"/>
    </source>
</evidence>
<comment type="caution">
    <text evidence="1">The sequence shown here is derived from an EMBL/GenBank/DDBJ whole genome shotgun (WGS) entry which is preliminary data.</text>
</comment>
<gene>
    <name evidence="1" type="ORF">E3N88_30777</name>
</gene>
<proteinExistence type="predicted"/>
<protein>
    <submittedName>
        <fullName evidence="1">Uncharacterized protein</fullName>
    </submittedName>
</protein>
<organism evidence="1 2">
    <name type="scientific">Mikania micrantha</name>
    <name type="common">bitter vine</name>
    <dbReference type="NCBI Taxonomy" id="192012"/>
    <lineage>
        <taxon>Eukaryota</taxon>
        <taxon>Viridiplantae</taxon>
        <taxon>Streptophyta</taxon>
        <taxon>Embryophyta</taxon>
        <taxon>Tracheophyta</taxon>
        <taxon>Spermatophyta</taxon>
        <taxon>Magnoliopsida</taxon>
        <taxon>eudicotyledons</taxon>
        <taxon>Gunneridae</taxon>
        <taxon>Pentapetalae</taxon>
        <taxon>asterids</taxon>
        <taxon>campanulids</taxon>
        <taxon>Asterales</taxon>
        <taxon>Asteraceae</taxon>
        <taxon>Asteroideae</taxon>
        <taxon>Heliantheae alliance</taxon>
        <taxon>Eupatorieae</taxon>
        <taxon>Mikania</taxon>
    </lineage>
</organism>
<name>A0A5N6MN18_9ASTR</name>
<accession>A0A5N6MN18</accession>
<keyword evidence="2" id="KW-1185">Reference proteome</keyword>
<dbReference type="EMBL" id="SZYD01000015">
    <property type="protein sequence ID" value="KAD3641553.1"/>
    <property type="molecule type" value="Genomic_DNA"/>
</dbReference>
<reference evidence="1 2" key="1">
    <citation type="submission" date="2019-05" db="EMBL/GenBank/DDBJ databases">
        <title>Mikania micrantha, genome provides insights into the molecular mechanism of rapid growth.</title>
        <authorList>
            <person name="Liu B."/>
        </authorList>
    </citation>
    <scope>NUCLEOTIDE SEQUENCE [LARGE SCALE GENOMIC DNA]</scope>
    <source>
        <strain evidence="1">NLD-2019</strain>
        <tissue evidence="1">Leaf</tissue>
    </source>
</reference>
<sequence length="80" mass="8984">MESALDRPFFDPNLLSVLKSQVQSIEFLVMSSHIDADVNSVHDSKVVLKVPYPKGNKRLVDKANRKIDRFILNIGSSEEG</sequence>